<feature type="compositionally biased region" description="Basic and acidic residues" evidence="1">
    <location>
        <begin position="71"/>
        <end position="81"/>
    </location>
</feature>
<evidence type="ECO:0000313" key="2">
    <source>
        <dbReference type="EMBL" id="KAH6894411.1"/>
    </source>
</evidence>
<name>A0A9P8WCZ0_9HYPO</name>
<proteinExistence type="predicted"/>
<feature type="compositionally biased region" description="Basic and acidic residues" evidence="1">
    <location>
        <begin position="96"/>
        <end position="130"/>
    </location>
</feature>
<accession>A0A9P8WCZ0</accession>
<organism evidence="2 3">
    <name type="scientific">Thelonectria olida</name>
    <dbReference type="NCBI Taxonomy" id="1576542"/>
    <lineage>
        <taxon>Eukaryota</taxon>
        <taxon>Fungi</taxon>
        <taxon>Dikarya</taxon>
        <taxon>Ascomycota</taxon>
        <taxon>Pezizomycotina</taxon>
        <taxon>Sordariomycetes</taxon>
        <taxon>Hypocreomycetidae</taxon>
        <taxon>Hypocreales</taxon>
        <taxon>Nectriaceae</taxon>
        <taxon>Thelonectria</taxon>
    </lineage>
</organism>
<dbReference type="Proteomes" id="UP000777438">
    <property type="component" value="Unassembled WGS sequence"/>
</dbReference>
<feature type="compositionally biased region" description="Basic and acidic residues" evidence="1">
    <location>
        <begin position="30"/>
        <end position="62"/>
    </location>
</feature>
<keyword evidence="3" id="KW-1185">Reference proteome</keyword>
<feature type="region of interest" description="Disordered" evidence="1">
    <location>
        <begin position="29"/>
        <end position="130"/>
    </location>
</feature>
<reference evidence="2 3" key="1">
    <citation type="journal article" date="2021" name="Nat. Commun.">
        <title>Genetic determinants of endophytism in the Arabidopsis root mycobiome.</title>
        <authorList>
            <person name="Mesny F."/>
            <person name="Miyauchi S."/>
            <person name="Thiergart T."/>
            <person name="Pickel B."/>
            <person name="Atanasova L."/>
            <person name="Karlsson M."/>
            <person name="Huettel B."/>
            <person name="Barry K.W."/>
            <person name="Haridas S."/>
            <person name="Chen C."/>
            <person name="Bauer D."/>
            <person name="Andreopoulos W."/>
            <person name="Pangilinan J."/>
            <person name="LaButti K."/>
            <person name="Riley R."/>
            <person name="Lipzen A."/>
            <person name="Clum A."/>
            <person name="Drula E."/>
            <person name="Henrissat B."/>
            <person name="Kohler A."/>
            <person name="Grigoriev I.V."/>
            <person name="Martin F.M."/>
            <person name="Hacquard S."/>
        </authorList>
    </citation>
    <scope>NUCLEOTIDE SEQUENCE [LARGE SCALE GENOMIC DNA]</scope>
    <source>
        <strain evidence="2 3">MPI-CAGE-CH-0241</strain>
    </source>
</reference>
<dbReference type="PANTHER" id="PTHR42090">
    <property type="match status" value="1"/>
</dbReference>
<evidence type="ECO:0000313" key="3">
    <source>
        <dbReference type="Proteomes" id="UP000777438"/>
    </source>
</evidence>
<dbReference type="AlphaFoldDB" id="A0A9P8WCZ0"/>
<sequence length="130" mass="14219">MSSRLTALLRSSATKPSIRPLHTTALSRFAYKDSQDRESLKPRTNEYTRSGHDEDIVNEHPDIAFNPNQPKPEKAASRSFDESNGDPLSMSGANKDVSKGVKQDDAGKETQKGGASKERSSEKKGSPTKD</sequence>
<dbReference type="PANTHER" id="PTHR42090:SF1">
    <property type="match status" value="1"/>
</dbReference>
<comment type="caution">
    <text evidence="2">The sequence shown here is derived from an EMBL/GenBank/DDBJ whole genome shotgun (WGS) entry which is preliminary data.</text>
</comment>
<protein>
    <submittedName>
        <fullName evidence="2">Uncharacterized protein</fullName>
    </submittedName>
</protein>
<dbReference type="EMBL" id="JAGPYM010000005">
    <property type="protein sequence ID" value="KAH6894411.1"/>
    <property type="molecule type" value="Genomic_DNA"/>
</dbReference>
<gene>
    <name evidence="2" type="ORF">B0T10DRAFT_251436</name>
</gene>
<dbReference type="OrthoDB" id="423498at2759"/>
<evidence type="ECO:0000256" key="1">
    <source>
        <dbReference type="SAM" id="MobiDB-lite"/>
    </source>
</evidence>